<comment type="caution">
    <text evidence="1">The sequence shown here is derived from an EMBL/GenBank/DDBJ whole genome shotgun (WGS) entry which is preliminary data.</text>
</comment>
<sequence>MYTTLYVKVTYYIHSLNYWIGSYRQFSSRAAITILRLETVSKLINRQFAAELSSNYISLNESHQNKLCAKTEQTEDAAGKCQL</sequence>
<dbReference type="Proteomes" id="UP000770717">
    <property type="component" value="Unassembled WGS sequence"/>
</dbReference>
<protein>
    <submittedName>
        <fullName evidence="1">Uncharacterized protein</fullName>
    </submittedName>
</protein>
<evidence type="ECO:0000313" key="2">
    <source>
        <dbReference type="Proteomes" id="UP000770717"/>
    </source>
</evidence>
<keyword evidence="2" id="KW-1185">Reference proteome</keyword>
<gene>
    <name evidence="1" type="ORF">GDO78_022083</name>
</gene>
<organism evidence="1 2">
    <name type="scientific">Eleutherodactylus coqui</name>
    <name type="common">Puerto Rican coqui</name>
    <dbReference type="NCBI Taxonomy" id="57060"/>
    <lineage>
        <taxon>Eukaryota</taxon>
        <taxon>Metazoa</taxon>
        <taxon>Chordata</taxon>
        <taxon>Craniata</taxon>
        <taxon>Vertebrata</taxon>
        <taxon>Euteleostomi</taxon>
        <taxon>Amphibia</taxon>
        <taxon>Batrachia</taxon>
        <taxon>Anura</taxon>
        <taxon>Neobatrachia</taxon>
        <taxon>Hyloidea</taxon>
        <taxon>Eleutherodactylidae</taxon>
        <taxon>Eleutherodactylinae</taxon>
        <taxon>Eleutherodactylus</taxon>
        <taxon>Eleutherodactylus</taxon>
    </lineage>
</organism>
<proteinExistence type="predicted"/>
<name>A0A8J6JY48_ELECQ</name>
<evidence type="ECO:0000313" key="1">
    <source>
        <dbReference type="EMBL" id="KAG9471950.1"/>
    </source>
</evidence>
<dbReference type="AlphaFoldDB" id="A0A8J6JY48"/>
<reference evidence="1" key="1">
    <citation type="thesis" date="2020" institute="ProQuest LLC" country="789 East Eisenhower Parkway, Ann Arbor, MI, USA">
        <title>Comparative Genomics and Chromosome Evolution.</title>
        <authorList>
            <person name="Mudd A.B."/>
        </authorList>
    </citation>
    <scope>NUCLEOTIDE SEQUENCE</scope>
    <source>
        <strain evidence="1">HN-11 Male</strain>
        <tissue evidence="1">Kidney and liver</tissue>
    </source>
</reference>
<dbReference type="EMBL" id="WNTK01000087">
    <property type="protein sequence ID" value="KAG9471950.1"/>
    <property type="molecule type" value="Genomic_DNA"/>
</dbReference>
<accession>A0A8J6JY48</accession>